<accession>A0AA95GM75</accession>
<feature type="domain" description="Spore coat protein U/FanG" evidence="1">
    <location>
        <begin position="20"/>
        <end position="141"/>
    </location>
</feature>
<name>A0AA95GM75_9GAMM</name>
<dbReference type="Proteomes" id="UP001177595">
    <property type="component" value="Chromosome"/>
</dbReference>
<dbReference type="PANTHER" id="PTHR37089">
    <property type="entry name" value="PROTEIN U-RELATED"/>
    <property type="match status" value="1"/>
</dbReference>
<dbReference type="PANTHER" id="PTHR37089:SF3">
    <property type="entry name" value="EXPORTED PROTEIN"/>
    <property type="match status" value="1"/>
</dbReference>
<sequence length="144" mass="15264">MPLPANHFRSLPPLRLVSGGTLFGTLNFGTHPSNANGNFNASLTPNTSLTLACTPGTVLSMSINGGNNYTTIRNVKQSGFSTLLSYLLYADSAHTIPIGLNQNVSVSYSNSNNIIIPIYGVLQMNGANNPSGTYTDLLTVTLSW</sequence>
<reference evidence="2" key="1">
    <citation type="submission" date="2023-04" db="EMBL/GenBank/DDBJ databases">
        <title>Genome dynamics across the evolutionary transition to endosymbiosis.</title>
        <authorList>
            <person name="Siozios S."/>
            <person name="Nadal-Jimenez P."/>
            <person name="Azagi T."/>
            <person name="Sprong H."/>
            <person name="Frost C.L."/>
            <person name="Parratt S.R."/>
            <person name="Taylor G."/>
            <person name="Brettell L."/>
            <person name="Lew K.C."/>
            <person name="Croft L."/>
            <person name="King K.C."/>
            <person name="Brockhurst M.A."/>
            <person name="Hypsa V."/>
            <person name="Novakova E."/>
            <person name="Darby A.C."/>
            <person name="Hurst G.D.D."/>
        </authorList>
    </citation>
    <scope>NUCLEOTIDE SEQUENCE</scope>
    <source>
        <strain evidence="2">APv</strain>
    </source>
</reference>
<dbReference type="EMBL" id="CP123504">
    <property type="protein sequence ID" value="WGM01527.1"/>
    <property type="molecule type" value="Genomic_DNA"/>
</dbReference>
<evidence type="ECO:0000313" key="2">
    <source>
        <dbReference type="EMBL" id="WGM01527.1"/>
    </source>
</evidence>
<dbReference type="Pfam" id="PF05229">
    <property type="entry name" value="SCPU"/>
    <property type="match status" value="1"/>
</dbReference>
<dbReference type="InterPro" id="IPR007893">
    <property type="entry name" value="Spore_coat_U/FanG"/>
</dbReference>
<evidence type="ECO:0000313" key="3">
    <source>
        <dbReference type="Proteomes" id="UP001177595"/>
    </source>
</evidence>
<dbReference type="AlphaFoldDB" id="A0AA95GM75"/>
<dbReference type="RefSeq" id="WP_280625042.1">
    <property type="nucleotide sequence ID" value="NZ_CP123504.1"/>
</dbReference>
<protein>
    <submittedName>
        <fullName evidence="2">Spore coat U domain-containing protein</fullName>
    </submittedName>
</protein>
<dbReference type="SMART" id="SM00972">
    <property type="entry name" value="SCPU"/>
    <property type="match status" value="1"/>
</dbReference>
<organism evidence="2 3">
    <name type="scientific">Arsenophonus nasoniae</name>
    <name type="common">son-killer infecting Nasonia vitripennis</name>
    <dbReference type="NCBI Taxonomy" id="638"/>
    <lineage>
        <taxon>Bacteria</taxon>
        <taxon>Pseudomonadati</taxon>
        <taxon>Pseudomonadota</taxon>
        <taxon>Gammaproteobacteria</taxon>
        <taxon>Enterobacterales</taxon>
        <taxon>Morganellaceae</taxon>
        <taxon>Arsenophonus</taxon>
    </lineage>
</organism>
<dbReference type="InterPro" id="IPR053167">
    <property type="entry name" value="Spore_coat_component"/>
</dbReference>
<proteinExistence type="predicted"/>
<evidence type="ECO:0000259" key="1">
    <source>
        <dbReference type="Pfam" id="PF05229"/>
    </source>
</evidence>
<gene>
    <name evidence="2" type="ORF">QE210_17280</name>
</gene>